<dbReference type="InterPro" id="IPR029055">
    <property type="entry name" value="Ntn_hydrolases_N"/>
</dbReference>
<keyword evidence="4" id="KW-1133">Transmembrane helix</keyword>
<keyword evidence="3" id="KW-0865">Zymogen</keyword>
<dbReference type="RefSeq" id="WP_264942358.1">
    <property type="nucleotide sequence ID" value="NZ_JAPDRA010000001.1"/>
</dbReference>
<evidence type="ECO:0000256" key="4">
    <source>
        <dbReference type="SAM" id="Phobius"/>
    </source>
</evidence>
<dbReference type="SUPFAM" id="SSF56235">
    <property type="entry name" value="N-terminal nucleophile aminohydrolases (Ntn hydrolases)"/>
    <property type="match status" value="1"/>
</dbReference>
<gene>
    <name evidence="5" type="ORF">ACFQ1E_03520</name>
</gene>
<feature type="transmembrane region" description="Helical" evidence="4">
    <location>
        <begin position="12"/>
        <end position="33"/>
    </location>
</feature>
<sequence length="800" mass="85134">MSRLKKAARIALYAAAGTVALTGLGLAGGYLWLRGSLPAYSGTLSAPGLKARIEIVRDAQAVPHIFASNREDAFYGLGWVHAQDRLWQLEMTRRAGQARIAEAVGEDGLATDQLVAALDLDRVARETDARNDPATRAAIRAYVAGINAAIDARSGPLPPEFLLLGLVPGHWSEADVNRLGGLAALGFGDWREELLRARIATRIDCARLRDLYARADEPGPVTYPGAAAQDAKPADSCGAVALRGKAASAIPDLPFGRASPASNSWAIAGSRTAGGSPMLANDPHGPLGAPADYYPARLVWPGSEIVGASRPGSPAIASGRNRDIAWGVTDMMADQADLFVERLDPADANRYLTPDGPRPFATRRVTIPVKGAAARQVTLRYTRHGIVISDIDADAAQLLKEQIGGGHVIALAGLDFPGGNPLVKAFLGMAEARDWNGFQAAARDFGLQHNFAFAARDGTIGMLSAGHLPVRGGDGFLPAPGWDARFDWKGFLEPAQWPFVRDPAAGYAANGNNRLVSGQGGAIDSAAFEPGWRAARITARLAAMPRANLESVKRLQTDIVSAEVAALRPVLEASRPATPGGQQARAMLLKWDGAMAPDRPEPLIWAAWQRAMGLRLIGPALGPLAQSWLAENRPRFKRLLRPGSPWCGDCRALAAQALDEAVDGLNKQIGGTMESWRWGRLHQARFDHEIFAHVPLIAGLVAIRVPAGGDAVTVNAGQGALWSDDPWSDVYGPRYRQIIDLGAPEKSLFMIAPGVSGNPLSPWFGHLAGRWSQGGYFTLTGDAATLRAEGVGNMIIDPRR</sequence>
<name>A0ABW3H1S2_9SPHN</name>
<dbReference type="Gene3D" id="2.30.120.10">
    <property type="match status" value="1"/>
</dbReference>
<evidence type="ECO:0000256" key="1">
    <source>
        <dbReference type="ARBA" id="ARBA00006586"/>
    </source>
</evidence>
<dbReference type="PANTHER" id="PTHR34218">
    <property type="entry name" value="PEPTIDASE S45 PENICILLIN AMIDASE"/>
    <property type="match status" value="1"/>
</dbReference>
<dbReference type="InterPro" id="IPR002692">
    <property type="entry name" value="S45"/>
</dbReference>
<evidence type="ECO:0000313" key="6">
    <source>
        <dbReference type="Proteomes" id="UP001596977"/>
    </source>
</evidence>
<dbReference type="CDD" id="cd03747">
    <property type="entry name" value="Ntn_PGA_like"/>
    <property type="match status" value="1"/>
</dbReference>
<reference evidence="6" key="1">
    <citation type="journal article" date="2019" name="Int. J. Syst. Evol. Microbiol.">
        <title>The Global Catalogue of Microorganisms (GCM) 10K type strain sequencing project: providing services to taxonomists for standard genome sequencing and annotation.</title>
        <authorList>
            <consortium name="The Broad Institute Genomics Platform"/>
            <consortium name="The Broad Institute Genome Sequencing Center for Infectious Disease"/>
            <person name="Wu L."/>
            <person name="Ma J."/>
        </authorList>
    </citation>
    <scope>NUCLEOTIDE SEQUENCE [LARGE SCALE GENOMIC DNA]</scope>
    <source>
        <strain evidence="6">CCUG 62982</strain>
    </source>
</reference>
<dbReference type="PANTHER" id="PTHR34218:SF4">
    <property type="entry name" value="ACYL-HOMOSERINE LACTONE ACYLASE QUIP"/>
    <property type="match status" value="1"/>
</dbReference>
<evidence type="ECO:0000256" key="2">
    <source>
        <dbReference type="ARBA" id="ARBA00022801"/>
    </source>
</evidence>
<dbReference type="InterPro" id="IPR023343">
    <property type="entry name" value="Penicillin_amidase_dom1"/>
</dbReference>
<protein>
    <submittedName>
        <fullName evidence="5">Penicillin acylase family protein</fullName>
    </submittedName>
</protein>
<dbReference type="Pfam" id="PF01804">
    <property type="entry name" value="Penicil_amidase"/>
    <property type="match status" value="1"/>
</dbReference>
<dbReference type="Proteomes" id="UP001596977">
    <property type="component" value="Unassembled WGS sequence"/>
</dbReference>
<evidence type="ECO:0000256" key="3">
    <source>
        <dbReference type="ARBA" id="ARBA00023145"/>
    </source>
</evidence>
<proteinExistence type="inferred from homology"/>
<dbReference type="Gene3D" id="1.10.439.10">
    <property type="entry name" value="Penicillin Amidohydrolase, domain 1"/>
    <property type="match status" value="1"/>
</dbReference>
<dbReference type="Gene3D" id="1.10.1400.10">
    <property type="match status" value="1"/>
</dbReference>
<dbReference type="InterPro" id="IPR043147">
    <property type="entry name" value="Penicillin_amidase_A-knob"/>
</dbReference>
<comment type="similarity">
    <text evidence="1">Belongs to the peptidase S45 family.</text>
</comment>
<dbReference type="InterPro" id="IPR014395">
    <property type="entry name" value="Pen/GL7ACA/AHL_acylase"/>
</dbReference>
<keyword evidence="4" id="KW-0472">Membrane</keyword>
<keyword evidence="4" id="KW-0812">Transmembrane</keyword>
<accession>A0ABW3H1S2</accession>
<organism evidence="5 6">
    <name type="scientific">Sphingomonas canadensis</name>
    <dbReference type="NCBI Taxonomy" id="1219257"/>
    <lineage>
        <taxon>Bacteria</taxon>
        <taxon>Pseudomonadati</taxon>
        <taxon>Pseudomonadota</taxon>
        <taxon>Alphaproteobacteria</taxon>
        <taxon>Sphingomonadales</taxon>
        <taxon>Sphingomonadaceae</taxon>
        <taxon>Sphingomonas</taxon>
    </lineage>
</organism>
<dbReference type="PIRSF" id="PIRSF001227">
    <property type="entry name" value="Pen_acylase"/>
    <property type="match status" value="1"/>
</dbReference>
<keyword evidence="2" id="KW-0378">Hydrolase</keyword>
<keyword evidence="6" id="KW-1185">Reference proteome</keyword>
<comment type="caution">
    <text evidence="5">The sequence shown here is derived from an EMBL/GenBank/DDBJ whole genome shotgun (WGS) entry which is preliminary data.</text>
</comment>
<evidence type="ECO:0000313" key="5">
    <source>
        <dbReference type="EMBL" id="MFD0945401.1"/>
    </source>
</evidence>
<dbReference type="InterPro" id="IPR043146">
    <property type="entry name" value="Penicillin_amidase_N_B-knob"/>
</dbReference>
<dbReference type="Gene3D" id="3.60.20.10">
    <property type="entry name" value="Glutamine Phosphoribosylpyrophosphate, subunit 1, domain 1"/>
    <property type="match status" value="1"/>
</dbReference>
<dbReference type="EMBL" id="JBHTJG010000001">
    <property type="protein sequence ID" value="MFD0945401.1"/>
    <property type="molecule type" value="Genomic_DNA"/>
</dbReference>